<feature type="transmembrane region" description="Helical" evidence="1">
    <location>
        <begin position="45"/>
        <end position="62"/>
    </location>
</feature>
<gene>
    <name evidence="2" type="ORF">FGO68_gene9707</name>
</gene>
<dbReference type="EMBL" id="RRYP01023248">
    <property type="protein sequence ID" value="TNV72263.1"/>
    <property type="molecule type" value="Genomic_DNA"/>
</dbReference>
<dbReference type="AlphaFoldDB" id="A0A8J8NC52"/>
<feature type="transmembrane region" description="Helical" evidence="1">
    <location>
        <begin position="12"/>
        <end position="33"/>
    </location>
</feature>
<evidence type="ECO:0000313" key="2">
    <source>
        <dbReference type="EMBL" id="TNV72263.1"/>
    </source>
</evidence>
<reference evidence="2" key="1">
    <citation type="submission" date="2019-06" db="EMBL/GenBank/DDBJ databases">
        <authorList>
            <person name="Zheng W."/>
        </authorList>
    </citation>
    <scope>NUCLEOTIDE SEQUENCE</scope>
    <source>
        <strain evidence="2">QDHG01</strain>
    </source>
</reference>
<evidence type="ECO:0000256" key="1">
    <source>
        <dbReference type="SAM" id="Phobius"/>
    </source>
</evidence>
<dbReference type="Proteomes" id="UP000785679">
    <property type="component" value="Unassembled WGS sequence"/>
</dbReference>
<keyword evidence="1" id="KW-1133">Transmembrane helix</keyword>
<keyword evidence="3" id="KW-1185">Reference proteome</keyword>
<organism evidence="2 3">
    <name type="scientific">Halteria grandinella</name>
    <dbReference type="NCBI Taxonomy" id="5974"/>
    <lineage>
        <taxon>Eukaryota</taxon>
        <taxon>Sar</taxon>
        <taxon>Alveolata</taxon>
        <taxon>Ciliophora</taxon>
        <taxon>Intramacronucleata</taxon>
        <taxon>Spirotrichea</taxon>
        <taxon>Stichotrichia</taxon>
        <taxon>Sporadotrichida</taxon>
        <taxon>Halteriidae</taxon>
        <taxon>Halteria</taxon>
    </lineage>
</organism>
<comment type="caution">
    <text evidence="2">The sequence shown here is derived from an EMBL/GenBank/DDBJ whole genome shotgun (WGS) entry which is preliminary data.</text>
</comment>
<evidence type="ECO:0000313" key="3">
    <source>
        <dbReference type="Proteomes" id="UP000785679"/>
    </source>
</evidence>
<protein>
    <submittedName>
        <fullName evidence="2">Uncharacterized protein</fullName>
    </submittedName>
</protein>
<proteinExistence type="predicted"/>
<name>A0A8J8NC52_HALGN</name>
<keyword evidence="1" id="KW-0472">Membrane</keyword>
<keyword evidence="1" id="KW-0812">Transmembrane</keyword>
<sequence length="82" mass="9571">MTGKKMNYYLTLKAPLLFCWFFYGGALGAWTILNLLQFQHVSFGFWVYVGAGGASFLLRYHFKIYLNELKKIRTFILLMSDS</sequence>
<accession>A0A8J8NC52</accession>